<accession>A0ABS7FQ66</accession>
<proteinExistence type="predicted"/>
<dbReference type="PROSITE" id="PS51257">
    <property type="entry name" value="PROKAR_LIPOPROTEIN"/>
    <property type="match status" value="1"/>
</dbReference>
<evidence type="ECO:0008006" key="4">
    <source>
        <dbReference type="Google" id="ProtNLM"/>
    </source>
</evidence>
<keyword evidence="1" id="KW-0732">Signal</keyword>
<name>A0ABS7FQ66_9ACTN</name>
<organism evidence="2 3">
    <name type="scientific">Actinomadura parmotrematis</name>
    <dbReference type="NCBI Taxonomy" id="2864039"/>
    <lineage>
        <taxon>Bacteria</taxon>
        <taxon>Bacillati</taxon>
        <taxon>Actinomycetota</taxon>
        <taxon>Actinomycetes</taxon>
        <taxon>Streptosporangiales</taxon>
        <taxon>Thermomonosporaceae</taxon>
        <taxon>Actinomadura</taxon>
    </lineage>
</organism>
<reference evidence="2 3" key="1">
    <citation type="submission" date="2021-07" db="EMBL/GenBank/DDBJ databases">
        <title>Actinomadura sp. PM05-2 isolated from lichen.</title>
        <authorList>
            <person name="Somphong A."/>
            <person name="Phongsopitanun W."/>
            <person name="Tanasupawat S."/>
            <person name="Peongsungnone V."/>
        </authorList>
    </citation>
    <scope>NUCLEOTIDE SEQUENCE [LARGE SCALE GENOMIC DNA]</scope>
    <source>
        <strain evidence="2 3">PM05-2</strain>
    </source>
</reference>
<dbReference type="Proteomes" id="UP000774570">
    <property type="component" value="Unassembled WGS sequence"/>
</dbReference>
<evidence type="ECO:0000313" key="2">
    <source>
        <dbReference type="EMBL" id="MBW8482456.1"/>
    </source>
</evidence>
<evidence type="ECO:0000313" key="3">
    <source>
        <dbReference type="Proteomes" id="UP000774570"/>
    </source>
</evidence>
<sequence length="409" mass="41171">MTKGWRGRGTAAVAALGLMAGAVGCGDGAAASSRVADAPAGGPHWRVAARYPVPSTGTAPAGLTGIAAGGGRVWAAGTAGDAGPLDDASDAAGNLTTPPGDSSGLLLTLDGGALRRVPTPLTEHESGLGAVAVSGGRVWAAGFDGAKRRKVTLTGDGASFTVSRKARAASRYGKGTFTAVAPGAKGTAWLTGWLHGPDRSVYPRLSEPLWFDGTAWHQAVQGIDENARVHLAAIAPAAGGAAWAVGDLSRRPDVNRPFTEPVIARWDGRSWTIQDDLPGTTGGHLAAMAGGSRGGLWAVGGTGDPGRAATPLAVRYDGRDWYQVPAYGLHAPFVAVAGDGADGAWAADSTGALWHTDGRTWAPGTVDGVGAGTALTIVGLARDDRTGRLYAAANTAAKDGKVQALVLTR</sequence>
<gene>
    <name evidence="2" type="ORF">K1Y72_08785</name>
</gene>
<feature type="chain" id="PRO_5045837627" description="Exo-alpha-sialidase" evidence="1">
    <location>
        <begin position="26"/>
        <end position="409"/>
    </location>
</feature>
<protein>
    <recommendedName>
        <fullName evidence="4">Exo-alpha-sialidase</fullName>
    </recommendedName>
</protein>
<evidence type="ECO:0000256" key="1">
    <source>
        <dbReference type="SAM" id="SignalP"/>
    </source>
</evidence>
<dbReference type="RefSeq" id="WP_220164986.1">
    <property type="nucleotide sequence ID" value="NZ_JAIBOA010000004.1"/>
</dbReference>
<comment type="caution">
    <text evidence="2">The sequence shown here is derived from an EMBL/GenBank/DDBJ whole genome shotgun (WGS) entry which is preliminary data.</text>
</comment>
<feature type="signal peptide" evidence="1">
    <location>
        <begin position="1"/>
        <end position="25"/>
    </location>
</feature>
<dbReference type="EMBL" id="JAIBOA010000004">
    <property type="protein sequence ID" value="MBW8482456.1"/>
    <property type="molecule type" value="Genomic_DNA"/>
</dbReference>
<keyword evidence="3" id="KW-1185">Reference proteome</keyword>